<feature type="compositionally biased region" description="Basic and acidic residues" evidence="2">
    <location>
        <begin position="557"/>
        <end position="568"/>
    </location>
</feature>
<keyword evidence="4" id="KW-0732">Signal</keyword>
<feature type="transmembrane region" description="Helical" evidence="3">
    <location>
        <begin position="386"/>
        <end position="406"/>
    </location>
</feature>
<feature type="region of interest" description="Disordered" evidence="2">
    <location>
        <begin position="505"/>
        <end position="641"/>
    </location>
</feature>
<sequence>MPIKMKAAIGCVLSTLLTLVIGITNNADQAHNNLDQVHAIIDVDDGVRVIVNDIINRELSISSVSRPSSQCWSASIAALNHLNNLNAKSPVTSGSAYCAAMTENQLDILALELTCCEFTKTGRETFIVDKLSDDTISIVDQLSDDTISSTSNDASACSLGIYNQQPYQASACLKLLTDHAHIIYHQIRLHAKNLCRDLAHEIFERQREESTRIILQASTTLAHQIQAVLKRTSSAIEQLNVQSDLLQEQSHMIKEHQRELEQIHEERKREEISQSLLIKQHKTELEEMFEARKMEDAEADRLRKLKEERTLSLLQHQNYLMEQQQAKFEETYKIREEMMEQKTKERMRELEQMHEMITTASSQIKPLSTIEAYVKFATDGFTVFNAILNLFISMNIVWICSSLPCLNKIRRRFFGVFVLGFFLEIGAIFYSESELFVRFGDGDLIVIIRYWTRVCGIVTLSVSGLISFLLPSSTETVRNGSTTDDLLRSHLEFVSKSVRKFQPISSSRKSSYRKQHSSTRGHLRLVTPRNDYRASNVDVKQTNARIKETRTSTTVDYLKEMQRDHTESAGDDAYTSSQSEPSSASHKSTKDNRKRKFSDIWDGSKDEIMLHGAHHDNESVSSVSTGSSSSMATARSQKRQK</sequence>
<feature type="compositionally biased region" description="Low complexity" evidence="2">
    <location>
        <begin position="619"/>
        <end position="630"/>
    </location>
</feature>
<keyword evidence="1" id="KW-0175">Coiled coil</keyword>
<feature type="signal peptide" evidence="4">
    <location>
        <begin position="1"/>
        <end position="22"/>
    </location>
</feature>
<feature type="compositionally biased region" description="Polar residues" evidence="2">
    <location>
        <begin position="574"/>
        <end position="586"/>
    </location>
</feature>
<evidence type="ECO:0000313" key="5">
    <source>
        <dbReference type="EMBL" id="KAL3786497.1"/>
    </source>
</evidence>
<keyword evidence="3" id="KW-0472">Membrane</keyword>
<dbReference type="EMBL" id="JABMIG020000193">
    <property type="protein sequence ID" value="KAL3786497.1"/>
    <property type="molecule type" value="Genomic_DNA"/>
</dbReference>
<feature type="transmembrane region" description="Helical" evidence="3">
    <location>
        <begin position="450"/>
        <end position="470"/>
    </location>
</feature>
<protein>
    <submittedName>
        <fullName evidence="5">Uncharacterized protein</fullName>
    </submittedName>
</protein>
<dbReference type="AlphaFoldDB" id="A0ABD3PFM5"/>
<keyword evidence="3" id="KW-0812">Transmembrane</keyword>
<evidence type="ECO:0000256" key="1">
    <source>
        <dbReference type="SAM" id="Coils"/>
    </source>
</evidence>
<feature type="transmembrane region" description="Helical" evidence="3">
    <location>
        <begin position="413"/>
        <end position="430"/>
    </location>
</feature>
<feature type="coiled-coil region" evidence="1">
    <location>
        <begin position="229"/>
        <end position="273"/>
    </location>
</feature>
<organism evidence="5 6">
    <name type="scientific">Cyclotella cryptica</name>
    <dbReference type="NCBI Taxonomy" id="29204"/>
    <lineage>
        <taxon>Eukaryota</taxon>
        <taxon>Sar</taxon>
        <taxon>Stramenopiles</taxon>
        <taxon>Ochrophyta</taxon>
        <taxon>Bacillariophyta</taxon>
        <taxon>Coscinodiscophyceae</taxon>
        <taxon>Thalassiosirophycidae</taxon>
        <taxon>Stephanodiscales</taxon>
        <taxon>Stephanodiscaceae</taxon>
        <taxon>Cyclotella</taxon>
    </lineage>
</organism>
<accession>A0ABD3PFM5</accession>
<feature type="chain" id="PRO_5044792912" evidence="4">
    <location>
        <begin position="23"/>
        <end position="641"/>
    </location>
</feature>
<comment type="caution">
    <text evidence="5">The sequence shown here is derived from an EMBL/GenBank/DDBJ whole genome shotgun (WGS) entry which is preliminary data.</text>
</comment>
<evidence type="ECO:0000256" key="2">
    <source>
        <dbReference type="SAM" id="MobiDB-lite"/>
    </source>
</evidence>
<dbReference type="PANTHER" id="PTHR33538">
    <property type="entry name" value="PROTEIN GAMETE EXPRESSED 1"/>
    <property type="match status" value="1"/>
</dbReference>
<name>A0ABD3PFM5_9STRA</name>
<dbReference type="Proteomes" id="UP001516023">
    <property type="component" value="Unassembled WGS sequence"/>
</dbReference>
<feature type="compositionally biased region" description="Basic and acidic residues" evidence="2">
    <location>
        <begin position="597"/>
        <end position="618"/>
    </location>
</feature>
<evidence type="ECO:0000313" key="6">
    <source>
        <dbReference type="Proteomes" id="UP001516023"/>
    </source>
</evidence>
<keyword evidence="6" id="KW-1185">Reference proteome</keyword>
<dbReference type="PANTHER" id="PTHR33538:SF2">
    <property type="entry name" value="PROTEIN GAMETE EXPRESSED 1"/>
    <property type="match status" value="1"/>
</dbReference>
<feature type="compositionally biased region" description="Basic residues" evidence="2">
    <location>
        <begin position="510"/>
        <end position="523"/>
    </location>
</feature>
<evidence type="ECO:0000256" key="4">
    <source>
        <dbReference type="SAM" id="SignalP"/>
    </source>
</evidence>
<gene>
    <name evidence="5" type="ORF">HJC23_010663</name>
</gene>
<proteinExistence type="predicted"/>
<dbReference type="InterPro" id="IPR040346">
    <property type="entry name" value="GEX1/Brambleberry"/>
</dbReference>
<keyword evidence="3" id="KW-1133">Transmembrane helix</keyword>
<reference evidence="5 6" key="1">
    <citation type="journal article" date="2020" name="G3 (Bethesda)">
        <title>Improved Reference Genome for Cyclotella cryptica CCMP332, a Model for Cell Wall Morphogenesis, Salinity Adaptation, and Lipid Production in Diatoms (Bacillariophyta).</title>
        <authorList>
            <person name="Roberts W.R."/>
            <person name="Downey K.M."/>
            <person name="Ruck E.C."/>
            <person name="Traller J.C."/>
            <person name="Alverson A.J."/>
        </authorList>
    </citation>
    <scope>NUCLEOTIDE SEQUENCE [LARGE SCALE GENOMIC DNA]</scope>
    <source>
        <strain evidence="5 6">CCMP332</strain>
    </source>
</reference>
<evidence type="ECO:0000256" key="3">
    <source>
        <dbReference type="SAM" id="Phobius"/>
    </source>
</evidence>